<reference evidence="1" key="1">
    <citation type="submission" date="2023-03" db="EMBL/GenBank/DDBJ databases">
        <title>Massive genome expansion in bonnet fungi (Mycena s.s.) driven by repeated elements and novel gene families across ecological guilds.</title>
        <authorList>
            <consortium name="Lawrence Berkeley National Laboratory"/>
            <person name="Harder C.B."/>
            <person name="Miyauchi S."/>
            <person name="Viragh M."/>
            <person name="Kuo A."/>
            <person name="Thoen E."/>
            <person name="Andreopoulos B."/>
            <person name="Lu D."/>
            <person name="Skrede I."/>
            <person name="Drula E."/>
            <person name="Henrissat B."/>
            <person name="Morin E."/>
            <person name="Kohler A."/>
            <person name="Barry K."/>
            <person name="LaButti K."/>
            <person name="Morin E."/>
            <person name="Salamov A."/>
            <person name="Lipzen A."/>
            <person name="Mereny Z."/>
            <person name="Hegedus B."/>
            <person name="Baldrian P."/>
            <person name="Stursova M."/>
            <person name="Weitz H."/>
            <person name="Taylor A."/>
            <person name="Grigoriev I.V."/>
            <person name="Nagy L.G."/>
            <person name="Martin F."/>
            <person name="Kauserud H."/>
        </authorList>
    </citation>
    <scope>NUCLEOTIDE SEQUENCE</scope>
    <source>
        <strain evidence="1">CBHHK002</strain>
    </source>
</reference>
<dbReference type="AlphaFoldDB" id="A0AAD6ZYU2"/>
<proteinExistence type="predicted"/>
<name>A0AAD6ZYU2_9AGAR</name>
<comment type="caution">
    <text evidence="1">The sequence shown here is derived from an EMBL/GenBank/DDBJ whole genome shotgun (WGS) entry which is preliminary data.</text>
</comment>
<dbReference type="CDD" id="cd21037">
    <property type="entry name" value="MLKL_NTD"/>
    <property type="match status" value="1"/>
</dbReference>
<keyword evidence="2" id="KW-1185">Reference proteome</keyword>
<dbReference type="InterPro" id="IPR036537">
    <property type="entry name" value="Adaptor_Cbl_N_dom_sf"/>
</dbReference>
<dbReference type="InterPro" id="IPR059179">
    <property type="entry name" value="MLKL-like_MCAfunc"/>
</dbReference>
<dbReference type="Proteomes" id="UP001218218">
    <property type="component" value="Unassembled WGS sequence"/>
</dbReference>
<dbReference type="GO" id="GO:0007166">
    <property type="term" value="P:cell surface receptor signaling pathway"/>
    <property type="evidence" value="ECO:0007669"/>
    <property type="project" value="InterPro"/>
</dbReference>
<evidence type="ECO:0000313" key="2">
    <source>
        <dbReference type="Proteomes" id="UP001218218"/>
    </source>
</evidence>
<gene>
    <name evidence="1" type="ORF">DFH08DRAFT_809890</name>
</gene>
<dbReference type="EMBL" id="JARIHO010000021">
    <property type="protein sequence ID" value="KAJ7346053.1"/>
    <property type="molecule type" value="Genomic_DNA"/>
</dbReference>
<dbReference type="Gene3D" id="1.20.930.20">
    <property type="entry name" value="Adaptor protein Cbl, N-terminal domain"/>
    <property type="match status" value="1"/>
</dbReference>
<evidence type="ECO:0000313" key="1">
    <source>
        <dbReference type="EMBL" id="KAJ7346053.1"/>
    </source>
</evidence>
<sequence>MPIQPTDTQVQLSMLTTCFAITVTTLKVLANSLQAAFMVAITHTTLSLLKNIEMEYWQLPPSALNHIGKFTETLHKIHTFVESQQSGSKVKQFFHQGEMSILLKDCKNGLTQGLDFFRQRHQEVLGIINALSDTTSSDRASTALVGWGGPVLQELFIMDKSLSTNKIELAALIGAHLGLKPGKDLTQVVLHYFTIGSSSLLVLDNLETVWEPIECCGDIEELRPLFERSSQTKQIELIDQRLAKCWQRGSGAAD</sequence>
<organism evidence="1 2">
    <name type="scientific">Mycena albidolilacea</name>
    <dbReference type="NCBI Taxonomy" id="1033008"/>
    <lineage>
        <taxon>Eukaryota</taxon>
        <taxon>Fungi</taxon>
        <taxon>Dikarya</taxon>
        <taxon>Basidiomycota</taxon>
        <taxon>Agaricomycotina</taxon>
        <taxon>Agaricomycetes</taxon>
        <taxon>Agaricomycetidae</taxon>
        <taxon>Agaricales</taxon>
        <taxon>Marasmiineae</taxon>
        <taxon>Mycenaceae</taxon>
        <taxon>Mycena</taxon>
    </lineage>
</organism>
<accession>A0AAD6ZYU2</accession>
<protein>
    <submittedName>
        <fullName evidence="1">Uncharacterized protein</fullName>
    </submittedName>
</protein>